<proteinExistence type="predicted"/>
<protein>
    <submittedName>
        <fullName evidence="1">Uncharacterized protein</fullName>
    </submittedName>
</protein>
<organism evidence="1 2">
    <name type="scientific">Daldinia eschscholtzii</name>
    <dbReference type="NCBI Taxonomy" id="292717"/>
    <lineage>
        <taxon>Eukaryota</taxon>
        <taxon>Fungi</taxon>
        <taxon>Dikarya</taxon>
        <taxon>Ascomycota</taxon>
        <taxon>Pezizomycotina</taxon>
        <taxon>Sordariomycetes</taxon>
        <taxon>Xylariomycetidae</taxon>
        <taxon>Xylariales</taxon>
        <taxon>Hypoxylaceae</taxon>
        <taxon>Daldinia</taxon>
    </lineage>
</organism>
<dbReference type="Proteomes" id="UP001369815">
    <property type="component" value="Unassembled WGS sequence"/>
</dbReference>
<gene>
    <name evidence="1" type="ORF">Daesc_004445</name>
</gene>
<sequence length="105" mass="12293">MGPKRRNVNTTTGVITRSISTRVQDLEIWVDCFGTGDLRDWQNMMLALGFEEEFTSKNQCRKVLKYIWVNITDFLFAIATDTKPHFFANHYQLAREVHFENYSPA</sequence>
<evidence type="ECO:0000313" key="2">
    <source>
        <dbReference type="Proteomes" id="UP001369815"/>
    </source>
</evidence>
<dbReference type="PANTHER" id="PTHR38846">
    <property type="entry name" value="C3H1-TYPE DOMAIN-CONTAINING PROTEIN"/>
    <property type="match status" value="1"/>
</dbReference>
<keyword evidence="2" id="KW-1185">Reference proteome</keyword>
<dbReference type="AlphaFoldDB" id="A0AAX6MPA8"/>
<comment type="caution">
    <text evidence="1">The sequence shown here is derived from an EMBL/GenBank/DDBJ whole genome shotgun (WGS) entry which is preliminary data.</text>
</comment>
<name>A0AAX6MPA8_9PEZI</name>
<evidence type="ECO:0000313" key="1">
    <source>
        <dbReference type="EMBL" id="KAK6954478.1"/>
    </source>
</evidence>
<reference evidence="1 2" key="1">
    <citation type="journal article" date="2024" name="Front Chem Biol">
        <title>Unveiling the potential of Daldinia eschscholtzii MFLUCC 19-0629 through bioactivity and bioinformatics studies for enhanced sustainable agriculture production.</title>
        <authorList>
            <person name="Brooks S."/>
            <person name="Weaver J.A."/>
            <person name="Klomchit A."/>
            <person name="Alharthi S.A."/>
            <person name="Onlamun T."/>
            <person name="Nurani R."/>
            <person name="Vong T.K."/>
            <person name="Alberti F."/>
            <person name="Greco C."/>
        </authorList>
    </citation>
    <scope>NUCLEOTIDE SEQUENCE [LARGE SCALE GENOMIC DNA]</scope>
    <source>
        <strain evidence="1">MFLUCC 19-0629</strain>
    </source>
</reference>
<accession>A0AAX6MPA8</accession>
<dbReference type="EMBL" id="JBANMG010000004">
    <property type="protein sequence ID" value="KAK6954478.1"/>
    <property type="molecule type" value="Genomic_DNA"/>
</dbReference>
<dbReference type="PANTHER" id="PTHR38846:SF1">
    <property type="entry name" value="C3H1-TYPE DOMAIN-CONTAINING PROTEIN"/>
    <property type="match status" value="1"/>
</dbReference>